<reference evidence="1" key="1">
    <citation type="submission" date="2022-04" db="EMBL/GenBank/DDBJ databases">
        <title>Roseomonas acroporae sp. nov., isolated from coral Acropora digitifera.</title>
        <authorList>
            <person name="Sun H."/>
        </authorList>
    </citation>
    <scope>NUCLEOTIDE SEQUENCE</scope>
    <source>
        <strain evidence="1">NAR14</strain>
    </source>
</reference>
<dbReference type="AlphaFoldDB" id="A0A9X1YAX6"/>
<dbReference type="EMBL" id="JALPRX010000095">
    <property type="protein sequence ID" value="MCK8786753.1"/>
    <property type="molecule type" value="Genomic_DNA"/>
</dbReference>
<dbReference type="Proteomes" id="UP001139516">
    <property type="component" value="Unassembled WGS sequence"/>
</dbReference>
<sequence length="82" mass="8927">MRERELALAVIRQAISDATTKRVVGAARRGGSAASVTAAERQEARAFLTDRTGPWAIARRLWCDAAGVTPAWLERHVARSLV</sequence>
<gene>
    <name evidence="1" type="ORF">M0638_20485</name>
</gene>
<proteinExistence type="predicted"/>
<organism evidence="1 2">
    <name type="scientific">Roseomonas acroporae</name>
    <dbReference type="NCBI Taxonomy" id="2937791"/>
    <lineage>
        <taxon>Bacteria</taxon>
        <taxon>Pseudomonadati</taxon>
        <taxon>Pseudomonadota</taxon>
        <taxon>Alphaproteobacteria</taxon>
        <taxon>Acetobacterales</taxon>
        <taxon>Roseomonadaceae</taxon>
        <taxon>Roseomonas</taxon>
    </lineage>
</organism>
<name>A0A9X1YAX6_9PROT</name>
<evidence type="ECO:0000313" key="2">
    <source>
        <dbReference type="Proteomes" id="UP001139516"/>
    </source>
</evidence>
<keyword evidence="2" id="KW-1185">Reference proteome</keyword>
<accession>A0A9X1YAX6</accession>
<comment type="caution">
    <text evidence="1">The sequence shown here is derived from an EMBL/GenBank/DDBJ whole genome shotgun (WGS) entry which is preliminary data.</text>
</comment>
<evidence type="ECO:0000313" key="1">
    <source>
        <dbReference type="EMBL" id="MCK8786753.1"/>
    </source>
</evidence>
<dbReference type="RefSeq" id="WP_248668867.1">
    <property type="nucleotide sequence ID" value="NZ_JALPRX010000095.1"/>
</dbReference>
<protein>
    <submittedName>
        <fullName evidence="1">Uncharacterized protein</fullName>
    </submittedName>
</protein>